<evidence type="ECO:0000313" key="13">
    <source>
        <dbReference type="EMBL" id="GMH85038.1"/>
    </source>
</evidence>
<dbReference type="GO" id="GO:0016787">
    <property type="term" value="F:hydrolase activity"/>
    <property type="evidence" value="ECO:0007669"/>
    <property type="project" value="UniProtKB-KW"/>
</dbReference>
<feature type="compositionally biased region" description="Basic and acidic residues" evidence="10">
    <location>
        <begin position="762"/>
        <end position="773"/>
    </location>
</feature>
<sequence>MEQLHSLRLNLQSKLTTLDSRKADLKKQMKAVEEETATVEKELDDLETKIYDAEARMPTQMTQMTQMTQARVKEEAMPPPSSGHSGGSNGFTQFNTQQDEFLTEPTQRSLESSPVEEPTKKRKTKPSLPPSLAAQLPVVTEEEAGKPKPKLKKKKRPSANSGGFSELEVTGFGLKAPAPPPPSSSSSSSSIFRRQLPPSPSLPPAPPPLPQTATKDEKIHLLQNTLKDTFRLPSFRFSQLCTLLDTLNSKDCVTLMPTGGGKSLCYQLSSYLNGRILGKSVTFCISPLLSLIMDQVKQMNDIIPNSAVAFCTGVPVTEQTKNWNRIRDVGGGVCLAFITPEKLHKSQKLFKEFTKLSDQNRLARFVIDECHCCCTWGHDFREDYTKLGRLKATFPKVPVLALTATAPKPVLDDVINILKLDKPSVHKSELKRANLRYSIKSKDSDAAGQIHEYICQNHLGQSGIIYTLSRNDADTLSSKLRQLGIAAQSYHSEVSSSEKKGIHEDWMSGKVQVVVATIAFGLGINKSNVRFVIHHSLSKSIFGYYQESGRAGRDGKPADCVIFYAPKDVGRMRCLVDNSVAGEKQLFTMVRYCEERGSSSTCQNLILRGLGEIDKEDMHKNGDFEEGLGTETIDVAKHVKVLIKFLRQTDGLTTGQIATEWRAKEPDPIISEHVDRKELSKSQVEHMCVQLIVKKILGVAVHGNKYKNTMYIIPGEYSQQCLESENLHIECKFEKTKGSSTKKPRAKIRTAPTEPPKPQWQKKIDPNQRKLKESVSNGGKGKKRVFKEKENTNKITNYVGGETKKKKAKKKKEDFIIDLLSDDDEEPAEDDHEVGAGVTLRVDNDGWQSIPEDLLYDSEPDSEPEIIPETQYGEEIEIEDQGLVGRDKDEGEYLFDDDCD</sequence>
<evidence type="ECO:0000256" key="10">
    <source>
        <dbReference type="SAM" id="MobiDB-lite"/>
    </source>
</evidence>
<evidence type="ECO:0000256" key="7">
    <source>
        <dbReference type="ARBA" id="ARBA00023235"/>
    </source>
</evidence>
<feature type="domain" description="Helicase ATP-binding" evidence="11">
    <location>
        <begin position="243"/>
        <end position="424"/>
    </location>
</feature>
<evidence type="ECO:0000256" key="8">
    <source>
        <dbReference type="ARBA" id="ARBA00034617"/>
    </source>
</evidence>
<feature type="region of interest" description="Disordered" evidence="10">
    <location>
        <begin position="736"/>
        <end position="781"/>
    </location>
</feature>
<proteinExistence type="inferred from homology"/>
<accession>A0A9W7EMW7</accession>
<dbReference type="Gene3D" id="3.40.50.300">
    <property type="entry name" value="P-loop containing nucleotide triphosphate hydrolases"/>
    <property type="match status" value="2"/>
</dbReference>
<dbReference type="PROSITE" id="PS51192">
    <property type="entry name" value="HELICASE_ATP_BIND_1"/>
    <property type="match status" value="1"/>
</dbReference>
<organism evidence="13 14">
    <name type="scientific">Triparma strigata</name>
    <dbReference type="NCBI Taxonomy" id="1606541"/>
    <lineage>
        <taxon>Eukaryota</taxon>
        <taxon>Sar</taxon>
        <taxon>Stramenopiles</taxon>
        <taxon>Ochrophyta</taxon>
        <taxon>Bolidophyceae</taxon>
        <taxon>Parmales</taxon>
        <taxon>Triparmaceae</taxon>
        <taxon>Triparma</taxon>
    </lineage>
</organism>
<feature type="compositionally biased region" description="Polar residues" evidence="10">
    <location>
        <begin position="91"/>
        <end position="112"/>
    </location>
</feature>
<evidence type="ECO:0000256" key="6">
    <source>
        <dbReference type="ARBA" id="ARBA00023125"/>
    </source>
</evidence>
<evidence type="ECO:0000313" key="14">
    <source>
        <dbReference type="Proteomes" id="UP001165085"/>
    </source>
</evidence>
<feature type="region of interest" description="Disordered" evidence="10">
    <location>
        <begin position="881"/>
        <end position="900"/>
    </location>
</feature>
<comment type="similarity">
    <text evidence="1">Belongs to the helicase family. RecQ subfamily.</text>
</comment>
<dbReference type="Pfam" id="PF00271">
    <property type="entry name" value="Helicase_C"/>
    <property type="match status" value="1"/>
</dbReference>
<dbReference type="SMART" id="SM00487">
    <property type="entry name" value="DEXDc"/>
    <property type="match status" value="1"/>
</dbReference>
<feature type="domain" description="Helicase C-terminal" evidence="12">
    <location>
        <begin position="449"/>
        <end position="597"/>
    </location>
</feature>
<evidence type="ECO:0000259" key="11">
    <source>
        <dbReference type="PROSITE" id="PS51192"/>
    </source>
</evidence>
<evidence type="ECO:0000259" key="12">
    <source>
        <dbReference type="PROSITE" id="PS51194"/>
    </source>
</evidence>
<evidence type="ECO:0000256" key="5">
    <source>
        <dbReference type="ARBA" id="ARBA00022840"/>
    </source>
</evidence>
<evidence type="ECO:0000256" key="2">
    <source>
        <dbReference type="ARBA" id="ARBA00022741"/>
    </source>
</evidence>
<dbReference type="Gene3D" id="1.10.10.10">
    <property type="entry name" value="Winged helix-like DNA-binding domain superfamily/Winged helix DNA-binding domain"/>
    <property type="match status" value="1"/>
</dbReference>
<dbReference type="InterPro" id="IPR014001">
    <property type="entry name" value="Helicase_ATP-bd"/>
</dbReference>
<feature type="region of interest" description="Disordered" evidence="10">
    <location>
        <begin position="53"/>
        <end position="213"/>
    </location>
</feature>
<dbReference type="Pfam" id="PF00270">
    <property type="entry name" value="DEAD"/>
    <property type="match status" value="1"/>
</dbReference>
<comment type="caution">
    <text evidence="13">The sequence shown here is derived from an EMBL/GenBank/DDBJ whole genome shotgun (WGS) entry which is preliminary data.</text>
</comment>
<feature type="compositionally biased region" description="Basic residues" evidence="10">
    <location>
        <begin position="147"/>
        <end position="157"/>
    </location>
</feature>
<dbReference type="Proteomes" id="UP001165085">
    <property type="component" value="Unassembled WGS sequence"/>
</dbReference>
<dbReference type="InterPro" id="IPR036388">
    <property type="entry name" value="WH-like_DNA-bd_sf"/>
</dbReference>
<dbReference type="InterPro" id="IPR011545">
    <property type="entry name" value="DEAD/DEAH_box_helicase_dom"/>
</dbReference>
<dbReference type="GO" id="GO:0000724">
    <property type="term" value="P:double-strand break repair via homologous recombination"/>
    <property type="evidence" value="ECO:0007669"/>
    <property type="project" value="TreeGrafter"/>
</dbReference>
<comment type="catalytic activity">
    <reaction evidence="8">
        <text>Couples ATP hydrolysis with the unwinding of duplex DNA by translocating in the 3'-5' direction.</text>
        <dbReference type="EC" id="5.6.2.4"/>
    </reaction>
</comment>
<dbReference type="EMBL" id="BRXY01000298">
    <property type="protein sequence ID" value="GMH85038.1"/>
    <property type="molecule type" value="Genomic_DNA"/>
</dbReference>
<dbReference type="SUPFAM" id="SSF52540">
    <property type="entry name" value="P-loop containing nucleoside triphosphate hydrolases"/>
    <property type="match status" value="1"/>
</dbReference>
<dbReference type="InterPro" id="IPR027417">
    <property type="entry name" value="P-loop_NTPase"/>
</dbReference>
<dbReference type="PANTHER" id="PTHR13710">
    <property type="entry name" value="DNA HELICASE RECQ FAMILY MEMBER"/>
    <property type="match status" value="1"/>
</dbReference>
<dbReference type="FunFam" id="3.40.50.300:FF:001456">
    <property type="entry name" value="ATP-dependent DNA helicase"/>
    <property type="match status" value="1"/>
</dbReference>
<feature type="compositionally biased region" description="Pro residues" evidence="10">
    <location>
        <begin position="197"/>
        <end position="210"/>
    </location>
</feature>
<dbReference type="PANTHER" id="PTHR13710:SF105">
    <property type="entry name" value="ATP-DEPENDENT DNA HELICASE Q1"/>
    <property type="match status" value="1"/>
</dbReference>
<keyword evidence="5" id="KW-0067">ATP-binding</keyword>
<dbReference type="EC" id="5.6.2.4" evidence="9"/>
<dbReference type="InterPro" id="IPR001650">
    <property type="entry name" value="Helicase_C-like"/>
</dbReference>
<gene>
    <name evidence="13" type="ORF">TrST_g12843</name>
</gene>
<evidence type="ECO:0000256" key="4">
    <source>
        <dbReference type="ARBA" id="ARBA00022806"/>
    </source>
</evidence>
<dbReference type="NCBIfam" id="TIGR00614">
    <property type="entry name" value="recQ_fam"/>
    <property type="match status" value="1"/>
</dbReference>
<dbReference type="SMART" id="SM00490">
    <property type="entry name" value="HELICc"/>
    <property type="match status" value="1"/>
</dbReference>
<evidence type="ECO:0000256" key="1">
    <source>
        <dbReference type="ARBA" id="ARBA00005446"/>
    </source>
</evidence>
<keyword evidence="2" id="KW-0547">Nucleotide-binding</keyword>
<name>A0A9W7EMW7_9STRA</name>
<evidence type="ECO:0000256" key="9">
    <source>
        <dbReference type="ARBA" id="ARBA00034808"/>
    </source>
</evidence>
<keyword evidence="4" id="KW-0347">Helicase</keyword>
<keyword evidence="6" id="KW-0238">DNA-binding</keyword>
<protein>
    <recommendedName>
        <fullName evidence="9">DNA 3'-5' helicase</fullName>
        <ecNumber evidence="9">5.6.2.4</ecNumber>
    </recommendedName>
</protein>
<keyword evidence="14" id="KW-1185">Reference proteome</keyword>
<dbReference type="PROSITE" id="PS51194">
    <property type="entry name" value="HELICASE_CTER"/>
    <property type="match status" value="1"/>
</dbReference>
<dbReference type="CDD" id="cd18794">
    <property type="entry name" value="SF2_C_RecQ"/>
    <property type="match status" value="1"/>
</dbReference>
<dbReference type="GO" id="GO:0009378">
    <property type="term" value="F:four-way junction helicase activity"/>
    <property type="evidence" value="ECO:0007669"/>
    <property type="project" value="TreeGrafter"/>
</dbReference>
<dbReference type="OrthoDB" id="10261556at2759"/>
<dbReference type="GO" id="GO:0043138">
    <property type="term" value="F:3'-5' DNA helicase activity"/>
    <property type="evidence" value="ECO:0007669"/>
    <property type="project" value="UniProtKB-EC"/>
</dbReference>
<keyword evidence="7" id="KW-0413">Isomerase</keyword>
<reference evidence="14" key="1">
    <citation type="journal article" date="2023" name="Commun. Biol.">
        <title>Genome analysis of Parmales, the sister group of diatoms, reveals the evolutionary specialization of diatoms from phago-mixotrophs to photoautotrophs.</title>
        <authorList>
            <person name="Ban H."/>
            <person name="Sato S."/>
            <person name="Yoshikawa S."/>
            <person name="Yamada K."/>
            <person name="Nakamura Y."/>
            <person name="Ichinomiya M."/>
            <person name="Sato N."/>
            <person name="Blanc-Mathieu R."/>
            <person name="Endo H."/>
            <person name="Kuwata A."/>
            <person name="Ogata H."/>
        </authorList>
    </citation>
    <scope>NUCLEOTIDE SEQUENCE [LARGE SCALE GENOMIC DNA]</scope>
    <source>
        <strain evidence="14">NIES 3701</strain>
    </source>
</reference>
<dbReference type="GO" id="GO:0005737">
    <property type="term" value="C:cytoplasm"/>
    <property type="evidence" value="ECO:0007669"/>
    <property type="project" value="TreeGrafter"/>
</dbReference>
<dbReference type="GO" id="GO:0005524">
    <property type="term" value="F:ATP binding"/>
    <property type="evidence" value="ECO:0007669"/>
    <property type="project" value="UniProtKB-KW"/>
</dbReference>
<dbReference type="AlphaFoldDB" id="A0A9W7EMW7"/>
<feature type="compositionally biased region" description="Low complexity" evidence="10">
    <location>
        <begin position="57"/>
        <end position="69"/>
    </location>
</feature>
<keyword evidence="3" id="KW-0378">Hydrolase</keyword>
<dbReference type="InterPro" id="IPR004589">
    <property type="entry name" value="DNA_helicase_ATP-dep_RecQ"/>
</dbReference>
<dbReference type="CDD" id="cd17920">
    <property type="entry name" value="DEXHc_RecQ"/>
    <property type="match status" value="1"/>
</dbReference>
<dbReference type="GO" id="GO:0005694">
    <property type="term" value="C:chromosome"/>
    <property type="evidence" value="ECO:0007669"/>
    <property type="project" value="TreeGrafter"/>
</dbReference>
<dbReference type="GO" id="GO:0003677">
    <property type="term" value="F:DNA binding"/>
    <property type="evidence" value="ECO:0007669"/>
    <property type="project" value="UniProtKB-KW"/>
</dbReference>
<evidence type="ECO:0000256" key="3">
    <source>
        <dbReference type="ARBA" id="ARBA00022801"/>
    </source>
</evidence>